<sequence length="65" mass="7337">MKINPVKIYKGREEYSKQEFAAEKELAIHAASDGVGRERTSRNLPALKRSKFLANTVFGKIKISD</sequence>
<reference evidence="1 2" key="1">
    <citation type="submission" date="2020-08" db="EMBL/GenBank/DDBJ databases">
        <title>Genome public.</title>
        <authorList>
            <person name="Liu C."/>
            <person name="Sun Q."/>
        </authorList>
    </citation>
    <scope>NUCLEOTIDE SEQUENCE [LARGE SCALE GENOMIC DNA]</scope>
    <source>
        <strain evidence="1 2">NSJ-35</strain>
    </source>
</reference>
<gene>
    <name evidence="1" type="ORF">H8S18_06930</name>
</gene>
<dbReference type="Proteomes" id="UP000606889">
    <property type="component" value="Unassembled WGS sequence"/>
</dbReference>
<evidence type="ECO:0008006" key="3">
    <source>
        <dbReference type="Google" id="ProtNLM"/>
    </source>
</evidence>
<comment type="caution">
    <text evidence="1">The sequence shown here is derived from an EMBL/GenBank/DDBJ whole genome shotgun (WGS) entry which is preliminary data.</text>
</comment>
<dbReference type="EMBL" id="JACOON010000003">
    <property type="protein sequence ID" value="MBC5648067.1"/>
    <property type="molecule type" value="Genomic_DNA"/>
</dbReference>
<protein>
    <recommendedName>
        <fullName evidence="3">Transposase</fullName>
    </recommendedName>
</protein>
<name>A0ABR7EE62_9FIRM</name>
<proteinExistence type="predicted"/>
<dbReference type="RefSeq" id="WP_186857586.1">
    <property type="nucleotide sequence ID" value="NZ_JACOON010000003.1"/>
</dbReference>
<keyword evidence="2" id="KW-1185">Reference proteome</keyword>
<organism evidence="1 2">
    <name type="scientific">Christensenella tenuis</name>
    <dbReference type="NCBI Taxonomy" id="2763033"/>
    <lineage>
        <taxon>Bacteria</taxon>
        <taxon>Bacillati</taxon>
        <taxon>Bacillota</taxon>
        <taxon>Clostridia</taxon>
        <taxon>Christensenellales</taxon>
        <taxon>Christensenellaceae</taxon>
        <taxon>Christensenella</taxon>
    </lineage>
</organism>
<evidence type="ECO:0000313" key="1">
    <source>
        <dbReference type="EMBL" id="MBC5648067.1"/>
    </source>
</evidence>
<accession>A0ABR7EE62</accession>
<evidence type="ECO:0000313" key="2">
    <source>
        <dbReference type="Proteomes" id="UP000606889"/>
    </source>
</evidence>